<organism evidence="1 2">
    <name type="scientific">Cyclospora cayetanensis</name>
    <dbReference type="NCBI Taxonomy" id="88456"/>
    <lineage>
        <taxon>Eukaryota</taxon>
        <taxon>Sar</taxon>
        <taxon>Alveolata</taxon>
        <taxon>Apicomplexa</taxon>
        <taxon>Conoidasida</taxon>
        <taxon>Coccidia</taxon>
        <taxon>Eucoccidiorida</taxon>
        <taxon>Eimeriorina</taxon>
        <taxon>Eimeriidae</taxon>
        <taxon>Cyclospora</taxon>
    </lineage>
</organism>
<gene>
    <name evidence="1" type="ORF">cyc_03111</name>
</gene>
<proteinExistence type="predicted"/>
<dbReference type="VEuPathDB" id="ToxoDB:LOC34619861"/>
<evidence type="ECO:0000313" key="2">
    <source>
        <dbReference type="Proteomes" id="UP000095192"/>
    </source>
</evidence>
<comment type="caution">
    <text evidence="1">The sequence shown here is derived from an EMBL/GenBank/DDBJ whole genome shotgun (WGS) entry which is preliminary data.</text>
</comment>
<keyword evidence="2" id="KW-1185">Reference proteome</keyword>
<protein>
    <submittedName>
        <fullName evidence="1">Uncharacterized protein</fullName>
    </submittedName>
</protein>
<dbReference type="VEuPathDB" id="ToxoDB:cyc_03111"/>
<dbReference type="OrthoDB" id="354894at2759"/>
<dbReference type="Proteomes" id="UP000095192">
    <property type="component" value="Unassembled WGS sequence"/>
</dbReference>
<sequence>MKPLIPWAAACAFSASSAHAYILGEGDPLGAPLEGPFGGFPINLDLDSFLETDEAELSSLNPPLTEQDGWGGERAVGVPRKGLSEDPQESSASGEGAPPTALLQQRDEGGAVDTVASRQRHSRAFVLQPESVAKAAAHPSIRGVSAAASALQVKDQGILAGIGSALLGSAAGTIIGGAQQNLAGPFALNTPQTNLTANVSGAGGLGAAQMGATSETSSDSSHNVTGVVIGVIVGLVALCLIGGCVWKMTKGKRKK</sequence>
<dbReference type="GeneID" id="34619861"/>
<evidence type="ECO:0000313" key="1">
    <source>
        <dbReference type="EMBL" id="OEH78716.1"/>
    </source>
</evidence>
<dbReference type="EMBL" id="JROU02000647">
    <property type="protein sequence ID" value="OEH78716.1"/>
    <property type="molecule type" value="Genomic_DNA"/>
</dbReference>
<reference evidence="1 2" key="1">
    <citation type="journal article" date="2016" name="BMC Genomics">
        <title>Comparative genomics reveals Cyclospora cayetanensis possesses coccidia-like metabolism and invasion components but unique surface antigens.</title>
        <authorList>
            <person name="Liu S."/>
            <person name="Wang L."/>
            <person name="Zheng H."/>
            <person name="Xu Z."/>
            <person name="Roellig D.M."/>
            <person name="Li N."/>
            <person name="Frace M.A."/>
            <person name="Tang K."/>
            <person name="Arrowood M.J."/>
            <person name="Moss D.M."/>
            <person name="Zhang L."/>
            <person name="Feng Y."/>
            <person name="Xiao L."/>
        </authorList>
    </citation>
    <scope>NUCLEOTIDE SEQUENCE [LARGE SCALE GENOMIC DNA]</scope>
    <source>
        <strain evidence="1 2">CHN_HEN01</strain>
    </source>
</reference>
<dbReference type="AlphaFoldDB" id="A0A1D3D5L2"/>
<name>A0A1D3D5L2_9EIME</name>
<accession>A0A1D3D5L2</accession>